<keyword evidence="1" id="KW-1133">Transmembrane helix</keyword>
<dbReference type="Proteomes" id="UP000256913">
    <property type="component" value="Unassembled WGS sequence"/>
</dbReference>
<protein>
    <submittedName>
        <fullName evidence="2">Uncharacterized protein</fullName>
    </submittedName>
</protein>
<gene>
    <name evidence="2" type="ORF">DFJ67_7369</name>
</gene>
<sequence>MATTLAPTPTAAVQTRDLRRFWRWTLAILAPLPIIALALEMLVVPWPVGANLVRAIAGAADAPGRAQTSLWLSLFFAITVVPATAAVLWTARRAAPKLTLAAGILLLLAFSASLASNDRVAVVAAQAGLDPTKVSVIDDLVQANPAIGVQFLIFLLGQTVGFVLLGFALWRARVTPGWVALLLGLSGPAHLLMPGGNTGAAASWALTAIGYAGASAALLRTRDDDFDLPPGDTSAASGGRDARTTWRWLLALAAVPLALFVTVFRFQLPYRDSDAPREIFDKLVAATTFEQAALAIGGVVALTGCAGVLAVAWHTRRRTPLLTTIGLFLAVPGYLALFAGGPYSDALAYITGTHPEVDREVAFQLHSGLATSPQSDALGLVFVAGHLLGTILIGVALWRARIAPTWLAIGLIVSQPIHLTSVLTGVRWLDLIGWGLTTVGIAWAAWRLIHTPNDEFDLPPVRR</sequence>
<feature type="transmembrane region" description="Helical" evidence="1">
    <location>
        <begin position="70"/>
        <end position="91"/>
    </location>
</feature>
<dbReference type="EMBL" id="QUMQ01000001">
    <property type="protein sequence ID" value="REG01289.1"/>
    <property type="molecule type" value="Genomic_DNA"/>
</dbReference>
<keyword evidence="1" id="KW-0812">Transmembrane</keyword>
<feature type="transmembrane region" description="Helical" evidence="1">
    <location>
        <begin position="21"/>
        <end position="44"/>
    </location>
</feature>
<feature type="transmembrane region" description="Helical" evidence="1">
    <location>
        <begin position="177"/>
        <end position="195"/>
    </location>
</feature>
<comment type="caution">
    <text evidence="2">The sequence shown here is derived from an EMBL/GenBank/DDBJ whole genome shotgun (WGS) entry which is preliminary data.</text>
</comment>
<name>A0A3D9ZVE8_9ACTN</name>
<feature type="transmembrane region" description="Helical" evidence="1">
    <location>
        <begin position="98"/>
        <end position="115"/>
    </location>
</feature>
<keyword evidence="1" id="KW-0472">Membrane</keyword>
<feature type="transmembrane region" description="Helical" evidence="1">
    <location>
        <begin position="201"/>
        <end position="219"/>
    </location>
</feature>
<organism evidence="2 3">
    <name type="scientific">Asanoa ferruginea</name>
    <dbReference type="NCBI Taxonomy" id="53367"/>
    <lineage>
        <taxon>Bacteria</taxon>
        <taxon>Bacillati</taxon>
        <taxon>Actinomycetota</taxon>
        <taxon>Actinomycetes</taxon>
        <taxon>Micromonosporales</taxon>
        <taxon>Micromonosporaceae</taxon>
        <taxon>Asanoa</taxon>
    </lineage>
</organism>
<feature type="transmembrane region" description="Helical" evidence="1">
    <location>
        <begin position="431"/>
        <end position="449"/>
    </location>
</feature>
<reference evidence="2 3" key="1">
    <citation type="submission" date="2018-08" db="EMBL/GenBank/DDBJ databases">
        <title>Sequencing the genomes of 1000 actinobacteria strains.</title>
        <authorList>
            <person name="Klenk H.-P."/>
        </authorList>
    </citation>
    <scope>NUCLEOTIDE SEQUENCE [LARGE SCALE GENOMIC DNA]</scope>
    <source>
        <strain evidence="2 3">DSM 44099</strain>
    </source>
</reference>
<keyword evidence="3" id="KW-1185">Reference proteome</keyword>
<evidence type="ECO:0000313" key="3">
    <source>
        <dbReference type="Proteomes" id="UP000256913"/>
    </source>
</evidence>
<feature type="transmembrane region" description="Helical" evidence="1">
    <location>
        <begin position="405"/>
        <end position="425"/>
    </location>
</feature>
<evidence type="ECO:0000256" key="1">
    <source>
        <dbReference type="SAM" id="Phobius"/>
    </source>
</evidence>
<feature type="transmembrane region" description="Helical" evidence="1">
    <location>
        <begin position="147"/>
        <end position="170"/>
    </location>
</feature>
<evidence type="ECO:0000313" key="2">
    <source>
        <dbReference type="EMBL" id="REG01289.1"/>
    </source>
</evidence>
<dbReference type="RefSeq" id="WP_116073436.1">
    <property type="nucleotide sequence ID" value="NZ_BONB01000051.1"/>
</dbReference>
<feature type="transmembrane region" description="Helical" evidence="1">
    <location>
        <begin position="320"/>
        <end position="339"/>
    </location>
</feature>
<accession>A0A3D9ZVE8</accession>
<dbReference type="AlphaFoldDB" id="A0A3D9ZVE8"/>
<feature type="transmembrane region" description="Helical" evidence="1">
    <location>
        <begin position="292"/>
        <end position="313"/>
    </location>
</feature>
<proteinExistence type="predicted"/>
<feature type="transmembrane region" description="Helical" evidence="1">
    <location>
        <begin position="377"/>
        <end position="398"/>
    </location>
</feature>
<feature type="transmembrane region" description="Helical" evidence="1">
    <location>
        <begin position="248"/>
        <end position="268"/>
    </location>
</feature>
<dbReference type="OrthoDB" id="4937429at2"/>